<sequence>MDGRSTSVMICGMLPWNGGTRNLWRISPPLLIVNFFSRPASPGNDCKLLIWMCECEFSGATAMEELLSEISPQVLSSLKEFRFRACDNWPKRSGTWWQLFRVIAGGFPNHNGNGRKERLRLSMNFWNVFLYFMRLETTGKPT</sequence>
<evidence type="ECO:0000313" key="1">
    <source>
        <dbReference type="EMBL" id="CAK9319778.1"/>
    </source>
</evidence>
<evidence type="ECO:0000313" key="2">
    <source>
        <dbReference type="Proteomes" id="UP001642487"/>
    </source>
</evidence>
<protein>
    <submittedName>
        <fullName evidence="1">Uncharacterized protein</fullName>
    </submittedName>
</protein>
<accession>A0ABP0YL29</accession>
<proteinExistence type="predicted"/>
<organism evidence="1 2">
    <name type="scientific">Citrullus colocynthis</name>
    <name type="common">colocynth</name>
    <dbReference type="NCBI Taxonomy" id="252529"/>
    <lineage>
        <taxon>Eukaryota</taxon>
        <taxon>Viridiplantae</taxon>
        <taxon>Streptophyta</taxon>
        <taxon>Embryophyta</taxon>
        <taxon>Tracheophyta</taxon>
        <taxon>Spermatophyta</taxon>
        <taxon>Magnoliopsida</taxon>
        <taxon>eudicotyledons</taxon>
        <taxon>Gunneridae</taxon>
        <taxon>Pentapetalae</taxon>
        <taxon>rosids</taxon>
        <taxon>fabids</taxon>
        <taxon>Cucurbitales</taxon>
        <taxon>Cucurbitaceae</taxon>
        <taxon>Benincaseae</taxon>
        <taxon>Citrullus</taxon>
    </lineage>
</organism>
<keyword evidence="2" id="KW-1185">Reference proteome</keyword>
<name>A0ABP0YL29_9ROSI</name>
<dbReference type="EMBL" id="OZ021738">
    <property type="protein sequence ID" value="CAK9319778.1"/>
    <property type="molecule type" value="Genomic_DNA"/>
</dbReference>
<gene>
    <name evidence="1" type="ORF">CITCOLO1_LOCUS11795</name>
</gene>
<dbReference type="Proteomes" id="UP001642487">
    <property type="component" value="Chromosome 4"/>
</dbReference>
<reference evidence="1 2" key="1">
    <citation type="submission" date="2024-03" db="EMBL/GenBank/DDBJ databases">
        <authorList>
            <person name="Gkanogiannis A."/>
            <person name="Becerra Lopez-Lavalle L."/>
        </authorList>
    </citation>
    <scope>NUCLEOTIDE SEQUENCE [LARGE SCALE GENOMIC DNA]</scope>
</reference>